<proteinExistence type="predicted"/>
<reference evidence="1" key="2">
    <citation type="submission" date="2025-09" db="UniProtKB">
        <authorList>
            <consortium name="Ensembl"/>
        </authorList>
    </citation>
    <scope>IDENTIFICATION</scope>
</reference>
<reference evidence="1" key="1">
    <citation type="submission" date="2025-08" db="UniProtKB">
        <authorList>
            <consortium name="Ensembl"/>
        </authorList>
    </citation>
    <scope>IDENTIFICATION</scope>
</reference>
<dbReference type="GeneTree" id="ENSGT00910000147242"/>
<dbReference type="Bgee" id="ENSCATG00000021855">
    <property type="expression patterns" value="Expressed in cerebellum and 11 other cell types or tissues"/>
</dbReference>
<dbReference type="Proteomes" id="UP000233060">
    <property type="component" value="Unassembled WGS sequence"/>
</dbReference>
<organism evidence="1 2">
    <name type="scientific">Cercocebus atys</name>
    <name type="common">Sooty mangabey</name>
    <name type="synonym">Cercocebus torquatus atys</name>
    <dbReference type="NCBI Taxonomy" id="9531"/>
    <lineage>
        <taxon>Eukaryota</taxon>
        <taxon>Metazoa</taxon>
        <taxon>Chordata</taxon>
        <taxon>Craniata</taxon>
        <taxon>Vertebrata</taxon>
        <taxon>Euteleostomi</taxon>
        <taxon>Mammalia</taxon>
        <taxon>Eutheria</taxon>
        <taxon>Euarchontoglires</taxon>
        <taxon>Primates</taxon>
        <taxon>Haplorrhini</taxon>
        <taxon>Catarrhini</taxon>
        <taxon>Cercopithecidae</taxon>
        <taxon>Cercopithecinae</taxon>
        <taxon>Cercocebus</taxon>
    </lineage>
</organism>
<name>A0A2K5L2W1_CERAT</name>
<dbReference type="Ensembl" id="ENSCATT00000025272.1">
    <property type="protein sequence ID" value="ENSCATP00000007287.1"/>
    <property type="gene ID" value="ENSCATG00000021855.1"/>
</dbReference>
<accession>A0A2K5L2W1</accession>
<protein>
    <submittedName>
        <fullName evidence="1">Uncharacterized protein</fullName>
    </submittedName>
</protein>
<keyword evidence="2" id="KW-1185">Reference proteome</keyword>
<sequence>MEAWAEMGVTQRQRARGGSPSCVPELHWCSRWGWRWRVGSDSFYWGSLGRGGEQALGRGLGALCPCHQWREEGGPEHLCRVSCACPSLSGTWPLGRREEGLVFAGGEFLGHSQSPQIIPGVGRGVLDTLMLSTLTPFVFKVGVGATVRSGCWV</sequence>
<dbReference type="AlphaFoldDB" id="A0A2K5L2W1"/>
<evidence type="ECO:0000313" key="2">
    <source>
        <dbReference type="Proteomes" id="UP000233060"/>
    </source>
</evidence>
<dbReference type="OMA" id="CHQWREE"/>
<evidence type="ECO:0000313" key="1">
    <source>
        <dbReference type="Ensembl" id="ENSCATP00000007287.1"/>
    </source>
</evidence>